<dbReference type="RefSeq" id="XP_027616734.1">
    <property type="nucleotide sequence ID" value="XM_027760933.1"/>
</dbReference>
<dbReference type="SUPFAM" id="SSF52047">
    <property type="entry name" value="RNI-like"/>
    <property type="match status" value="1"/>
</dbReference>
<dbReference type="Proteomes" id="UP000287166">
    <property type="component" value="Unassembled WGS sequence"/>
</dbReference>
<proteinExistence type="predicted"/>
<protein>
    <recommendedName>
        <fullName evidence="3">F-box domain-containing protein</fullName>
    </recommendedName>
</protein>
<dbReference type="STRING" id="139825.A0A401GUC0"/>
<dbReference type="EMBL" id="BFAD01000008">
    <property type="protein sequence ID" value="GBE85821.1"/>
    <property type="molecule type" value="Genomic_DNA"/>
</dbReference>
<dbReference type="InParanoid" id="A0A401GUC0"/>
<dbReference type="GeneID" id="38782738"/>
<evidence type="ECO:0000313" key="2">
    <source>
        <dbReference type="Proteomes" id="UP000287166"/>
    </source>
</evidence>
<evidence type="ECO:0008006" key="3">
    <source>
        <dbReference type="Google" id="ProtNLM"/>
    </source>
</evidence>
<dbReference type="OrthoDB" id="2745780at2759"/>
<sequence>MIPQLAPDIHEMIIDNLHDDKRTLSSCTLVSPSWTYSSRRYLFETIKVSGVVDEFEPFVKYLQESPHISTLIRHLRLLGNSSRRTFLCLHVLVDILSNLPRLRRLDLEEIWSTSSSCTCRSSKSISNSCFSVKQLSINTVIFTTLENVISFFSLYSVVEHLHVNSVSMRDWGDADPDYLNTLAQGFSGDFGVQSLQLRASFGDATFMQFFCDILRYAPSRHTLHSIRAEFLDWDDVATLGRLLQAIGPTIRHLAFDGLNELEKFDLPMQWHDLNLSSCSHLQSVFLVVVVSDIYDDLHDPFNYPLAMIRMMPRTVQNITFQLLSTVVHVKKNCENMDNYDWPIIAQLAFCRPWLSQPPCCHRGEATRVMHPGPSTFLSFAGPA</sequence>
<keyword evidence="2" id="KW-1185">Reference proteome</keyword>
<gene>
    <name evidence="1" type="ORF">SCP_0803430</name>
</gene>
<comment type="caution">
    <text evidence="1">The sequence shown here is derived from an EMBL/GenBank/DDBJ whole genome shotgun (WGS) entry which is preliminary data.</text>
</comment>
<name>A0A401GUC0_9APHY</name>
<accession>A0A401GUC0</accession>
<dbReference type="AlphaFoldDB" id="A0A401GUC0"/>
<organism evidence="1 2">
    <name type="scientific">Sparassis crispa</name>
    <dbReference type="NCBI Taxonomy" id="139825"/>
    <lineage>
        <taxon>Eukaryota</taxon>
        <taxon>Fungi</taxon>
        <taxon>Dikarya</taxon>
        <taxon>Basidiomycota</taxon>
        <taxon>Agaricomycotina</taxon>
        <taxon>Agaricomycetes</taxon>
        <taxon>Polyporales</taxon>
        <taxon>Sparassidaceae</taxon>
        <taxon>Sparassis</taxon>
    </lineage>
</organism>
<reference evidence="1 2" key="1">
    <citation type="journal article" date="2018" name="Sci. Rep.">
        <title>Genome sequence of the cauliflower mushroom Sparassis crispa (Hanabiratake) and its association with beneficial usage.</title>
        <authorList>
            <person name="Kiyama R."/>
            <person name="Furutani Y."/>
            <person name="Kawaguchi K."/>
            <person name="Nakanishi T."/>
        </authorList>
    </citation>
    <scope>NUCLEOTIDE SEQUENCE [LARGE SCALE GENOMIC DNA]</scope>
</reference>
<evidence type="ECO:0000313" key="1">
    <source>
        <dbReference type="EMBL" id="GBE85821.1"/>
    </source>
</evidence>